<dbReference type="InterPro" id="IPR002227">
    <property type="entry name" value="Tyrosinase_Cu-bd"/>
</dbReference>
<name>A0A4P9ZSR0_9FUNG</name>
<dbReference type="STRING" id="215637.A0A4P9ZSR0"/>
<accession>A0A4P9ZSR0</accession>
<keyword evidence="1" id="KW-0479">Metal-binding</keyword>
<reference evidence="6" key="1">
    <citation type="journal article" date="2018" name="Nat. Microbiol.">
        <title>Leveraging single-cell genomics to expand the fungal tree of life.</title>
        <authorList>
            <person name="Ahrendt S.R."/>
            <person name="Quandt C.A."/>
            <person name="Ciobanu D."/>
            <person name="Clum A."/>
            <person name="Salamov A."/>
            <person name="Andreopoulos B."/>
            <person name="Cheng J.F."/>
            <person name="Woyke T."/>
            <person name="Pelin A."/>
            <person name="Henrissat B."/>
            <person name="Reynolds N.K."/>
            <person name="Benny G.L."/>
            <person name="Smith M.E."/>
            <person name="James T.Y."/>
            <person name="Grigoriev I.V."/>
        </authorList>
    </citation>
    <scope>NUCLEOTIDE SEQUENCE [LARGE SCALE GENOMIC DNA]</scope>
    <source>
        <strain evidence="6">RSA 468</strain>
    </source>
</reference>
<feature type="domain" description="Tyrosinase copper-binding" evidence="3">
    <location>
        <begin position="52"/>
        <end position="69"/>
    </location>
</feature>
<dbReference type="PROSITE" id="PS00497">
    <property type="entry name" value="TYROSINASE_1"/>
    <property type="match status" value="1"/>
</dbReference>
<dbReference type="GO" id="GO:0046872">
    <property type="term" value="F:metal ion binding"/>
    <property type="evidence" value="ECO:0007669"/>
    <property type="project" value="UniProtKB-KW"/>
</dbReference>
<organism evidence="5 6">
    <name type="scientific">Dimargaris cristalligena</name>
    <dbReference type="NCBI Taxonomy" id="215637"/>
    <lineage>
        <taxon>Eukaryota</taxon>
        <taxon>Fungi</taxon>
        <taxon>Fungi incertae sedis</taxon>
        <taxon>Zoopagomycota</taxon>
        <taxon>Kickxellomycotina</taxon>
        <taxon>Dimargaritomycetes</taxon>
        <taxon>Dimargaritales</taxon>
        <taxon>Dimargaritaceae</taxon>
        <taxon>Dimargaris</taxon>
    </lineage>
</organism>
<dbReference type="Gene3D" id="1.10.1280.10">
    <property type="entry name" value="Di-copper center containing domain from catechol oxidase"/>
    <property type="match status" value="1"/>
</dbReference>
<dbReference type="PANTHER" id="PTHR11474">
    <property type="entry name" value="TYROSINASE FAMILY MEMBER"/>
    <property type="match status" value="1"/>
</dbReference>
<evidence type="ECO:0000256" key="2">
    <source>
        <dbReference type="ARBA" id="ARBA00023008"/>
    </source>
</evidence>
<gene>
    <name evidence="5" type="ORF">BJ085DRAFT_1275</name>
</gene>
<evidence type="ECO:0000259" key="3">
    <source>
        <dbReference type="PROSITE" id="PS00497"/>
    </source>
</evidence>
<dbReference type="AlphaFoldDB" id="A0A4P9ZSR0"/>
<keyword evidence="2" id="KW-0186">Copper</keyword>
<feature type="non-terminal residue" evidence="5">
    <location>
        <position position="1"/>
    </location>
</feature>
<protein>
    <recommendedName>
        <fullName evidence="3 4">Tyrosinase copper-binding domain-containing protein</fullName>
    </recommendedName>
</protein>
<dbReference type="PRINTS" id="PR00092">
    <property type="entry name" value="TYROSINASE"/>
</dbReference>
<feature type="domain" description="Tyrosinase copper-binding" evidence="4">
    <location>
        <begin position="195"/>
        <end position="206"/>
    </location>
</feature>
<sequence>CSEIRVRREIRQLSPQERRDFFQAIRVLNQGAPPTEWDQLAVLHVSLNHTIHGNSFFLPFHRRYVYEMENRIREMIPGFAIPYWDWSIDAYDAASSEVFRGTNDWLGSQGQCLSDGAFAGFDVFYSQEGIRPHCLSRQFNMGSQIGYLYPPAALHNTMLRTVTYDQFRSSLEIGPHATVHRNLGGDMNTLSAPNDPIFWLHHSFIDKLWSEWQTLPGRFYLYDG</sequence>
<dbReference type="GO" id="GO:0016491">
    <property type="term" value="F:oxidoreductase activity"/>
    <property type="evidence" value="ECO:0007669"/>
    <property type="project" value="InterPro"/>
</dbReference>
<feature type="non-terminal residue" evidence="5">
    <location>
        <position position="224"/>
    </location>
</feature>
<proteinExistence type="predicted"/>
<dbReference type="EMBL" id="ML002623">
    <property type="protein sequence ID" value="RKP36616.1"/>
    <property type="molecule type" value="Genomic_DNA"/>
</dbReference>
<evidence type="ECO:0000256" key="1">
    <source>
        <dbReference type="ARBA" id="ARBA00022723"/>
    </source>
</evidence>
<dbReference type="InterPro" id="IPR008922">
    <property type="entry name" value="Di-copper_centre_dom_sf"/>
</dbReference>
<evidence type="ECO:0000313" key="6">
    <source>
        <dbReference type="Proteomes" id="UP000268162"/>
    </source>
</evidence>
<dbReference type="PROSITE" id="PS00498">
    <property type="entry name" value="TYROSINASE_2"/>
    <property type="match status" value="1"/>
</dbReference>
<dbReference type="InterPro" id="IPR050316">
    <property type="entry name" value="Tyrosinase/Hemocyanin"/>
</dbReference>
<dbReference type="Proteomes" id="UP000268162">
    <property type="component" value="Unassembled WGS sequence"/>
</dbReference>
<evidence type="ECO:0000259" key="4">
    <source>
        <dbReference type="PROSITE" id="PS00498"/>
    </source>
</evidence>
<evidence type="ECO:0000313" key="5">
    <source>
        <dbReference type="EMBL" id="RKP36616.1"/>
    </source>
</evidence>
<keyword evidence="6" id="KW-1185">Reference proteome</keyword>
<dbReference type="Pfam" id="PF00264">
    <property type="entry name" value="Tyrosinase"/>
    <property type="match status" value="1"/>
</dbReference>
<dbReference type="SUPFAM" id="SSF48056">
    <property type="entry name" value="Di-copper centre-containing domain"/>
    <property type="match status" value="1"/>
</dbReference>
<dbReference type="PANTHER" id="PTHR11474:SF126">
    <property type="entry name" value="TYROSINASE-LIKE PROTEIN TYR-1-RELATED"/>
    <property type="match status" value="1"/>
</dbReference>